<dbReference type="EMBL" id="BJZP01000003">
    <property type="protein sequence ID" value="GEO83994.1"/>
    <property type="molecule type" value="Genomic_DNA"/>
</dbReference>
<dbReference type="PROSITE" id="PS00061">
    <property type="entry name" value="ADH_SHORT"/>
    <property type="match status" value="1"/>
</dbReference>
<dbReference type="InterPro" id="IPR020904">
    <property type="entry name" value="Sc_DH/Rdtase_CS"/>
</dbReference>
<dbReference type="OrthoDB" id="9792355at2"/>
<dbReference type="InterPro" id="IPR057326">
    <property type="entry name" value="KR_dom"/>
</dbReference>
<evidence type="ECO:0000313" key="5">
    <source>
        <dbReference type="Proteomes" id="UP000321717"/>
    </source>
</evidence>
<comment type="similarity">
    <text evidence="1">Belongs to the short-chain dehydrogenases/reductases (SDR) family.</text>
</comment>
<evidence type="ECO:0000256" key="1">
    <source>
        <dbReference type="ARBA" id="ARBA00006484"/>
    </source>
</evidence>
<dbReference type="Gene3D" id="3.40.50.720">
    <property type="entry name" value="NAD(P)-binding Rossmann-like Domain"/>
    <property type="match status" value="1"/>
</dbReference>
<feature type="domain" description="Ketoreductase" evidence="3">
    <location>
        <begin position="8"/>
        <end position="186"/>
    </location>
</feature>
<dbReference type="SMART" id="SM00822">
    <property type="entry name" value="PKS_KR"/>
    <property type="match status" value="1"/>
</dbReference>
<dbReference type="InterPro" id="IPR036291">
    <property type="entry name" value="NAD(P)-bd_dom_sf"/>
</dbReference>
<name>A0A512HEV9_9HYPH</name>
<accession>A0A512HEV9</accession>
<organism evidence="4 5">
    <name type="scientific">Ciceribacter naphthalenivorans</name>
    <dbReference type="NCBI Taxonomy" id="1118451"/>
    <lineage>
        <taxon>Bacteria</taxon>
        <taxon>Pseudomonadati</taxon>
        <taxon>Pseudomonadota</taxon>
        <taxon>Alphaproteobacteria</taxon>
        <taxon>Hyphomicrobiales</taxon>
        <taxon>Rhizobiaceae</taxon>
        <taxon>Ciceribacter</taxon>
    </lineage>
</organism>
<dbReference type="AlphaFoldDB" id="A0A512HEV9"/>
<dbReference type="PANTHER" id="PTHR44196">
    <property type="entry name" value="DEHYDROGENASE/REDUCTASE SDR FAMILY MEMBER 7B"/>
    <property type="match status" value="1"/>
</dbReference>
<comment type="caution">
    <text evidence="4">The sequence shown here is derived from an EMBL/GenBank/DDBJ whole genome shotgun (WGS) entry which is preliminary data.</text>
</comment>
<evidence type="ECO:0000259" key="3">
    <source>
        <dbReference type="SMART" id="SM00822"/>
    </source>
</evidence>
<dbReference type="Pfam" id="PF00106">
    <property type="entry name" value="adh_short"/>
    <property type="match status" value="1"/>
</dbReference>
<dbReference type="PRINTS" id="PR00081">
    <property type="entry name" value="GDHRDH"/>
</dbReference>
<dbReference type="Proteomes" id="UP000321717">
    <property type="component" value="Unassembled WGS sequence"/>
</dbReference>
<dbReference type="SUPFAM" id="SSF51735">
    <property type="entry name" value="NAD(P)-binding Rossmann-fold domains"/>
    <property type="match status" value="1"/>
</dbReference>
<dbReference type="InterPro" id="IPR002347">
    <property type="entry name" value="SDR_fam"/>
</dbReference>
<sequence length="261" mass="28245">MESQVRRKSILITGAGSGIGLKTAILFARRGWLVGAADIDAPRLGRLQARAPDGSIVPMVADVTDREAVGHMVESFTQHTLGYLDVAFLNAGILRMGPFIDISPDDHTLMNNVNIDGILNMISATFVPLKRTPDAHLISMSSASAEYGVPELAVYAAAKAFVRSLTEGLSIEFAEHGITVSAITASYVTTPLVYGAKVKARSIERLGVKIPPQRVAETVWRAAHGRKLIWRVGFDAKLLHLAVRLFGDHFSIIARRLSGYS</sequence>
<dbReference type="PANTHER" id="PTHR44196:SF1">
    <property type="entry name" value="DEHYDROGENASE_REDUCTASE SDR FAMILY MEMBER 7B"/>
    <property type="match status" value="1"/>
</dbReference>
<reference evidence="4 5" key="1">
    <citation type="submission" date="2019-07" db="EMBL/GenBank/DDBJ databases">
        <title>Whole genome shotgun sequence of Rhizobium naphthalenivorans NBRC 107585.</title>
        <authorList>
            <person name="Hosoyama A."/>
            <person name="Uohara A."/>
            <person name="Ohji S."/>
            <person name="Ichikawa N."/>
        </authorList>
    </citation>
    <scope>NUCLEOTIDE SEQUENCE [LARGE SCALE GENOMIC DNA]</scope>
    <source>
        <strain evidence="4 5">NBRC 107585</strain>
    </source>
</reference>
<dbReference type="GO" id="GO:0016020">
    <property type="term" value="C:membrane"/>
    <property type="evidence" value="ECO:0007669"/>
    <property type="project" value="TreeGrafter"/>
</dbReference>
<dbReference type="GO" id="GO:0016491">
    <property type="term" value="F:oxidoreductase activity"/>
    <property type="evidence" value="ECO:0007669"/>
    <property type="project" value="UniProtKB-KW"/>
</dbReference>
<keyword evidence="5" id="KW-1185">Reference proteome</keyword>
<evidence type="ECO:0000313" key="4">
    <source>
        <dbReference type="EMBL" id="GEO83994.1"/>
    </source>
</evidence>
<evidence type="ECO:0000256" key="2">
    <source>
        <dbReference type="ARBA" id="ARBA00023002"/>
    </source>
</evidence>
<proteinExistence type="inferred from homology"/>
<gene>
    <name evidence="4" type="ORF">RNA01_09260</name>
</gene>
<protein>
    <submittedName>
        <fullName evidence="4">Short-chain dehydrogenase</fullName>
    </submittedName>
</protein>
<keyword evidence="2" id="KW-0560">Oxidoreductase</keyword>